<dbReference type="AlphaFoldDB" id="A0A327W5G7"/>
<name>A0A327W5G7_9BACT</name>
<dbReference type="Proteomes" id="UP000249819">
    <property type="component" value="Unassembled WGS sequence"/>
</dbReference>
<feature type="signal peptide" evidence="1">
    <location>
        <begin position="1"/>
        <end position="21"/>
    </location>
</feature>
<sequence length="552" mass="62603">MIKRLLTATLSILLSMGTVLAQKPEVSLSAGFADPGEWICKLLPMENGNTLFFQFSPKKGIKATVYDIHHQVASEENNQISFFNEKQLSRVYFRGLFEMNGQAVLFLVRYQRKSSTLYRFVFNGNTGKLETETVVDDVARSPMIMGIKGIPDFYVKKDPASGYYAVATLNLQTGYANREIKVTHYSPAHQVVNQLSYTSPAEQYKYLVLQDMYVHGADYVFLTTVGFNIALSRKNAKVFVTRLSNGNEKIKEQYIEFGPLRAEPLIVVKYNPANQLIYMLSAVGAKTSWQESVMHTADDDMLLKMHTINPATMELSPEAYITHPGLTAYVKSNLKNKQPYKGIIQDFRPHQDGTVTILQEEMYGTIDTSSSMVISPGLTNAGSTQLGNIGIFRVNAAGKELPGSYAIAKSQYTDHYLRPYLIYRRPEIGWNYYTEVQLTGIYNDSYCSYDYLEAADKSYTIYNDFPVNVNKRTEDHRKKRAMLSFSNSNTVVAWFDGNSVQQRYLFGEPEEQVARYSKIDMITRGPGDQSFVTLMIVRKGNQKEAHIAWVKF</sequence>
<gene>
    <name evidence="2" type="ORF">CLV59_103372</name>
</gene>
<evidence type="ECO:0000313" key="2">
    <source>
        <dbReference type="EMBL" id="RAJ83405.1"/>
    </source>
</evidence>
<reference evidence="2 3" key="1">
    <citation type="submission" date="2018-06" db="EMBL/GenBank/DDBJ databases">
        <title>Genomic Encyclopedia of Archaeal and Bacterial Type Strains, Phase II (KMG-II): from individual species to whole genera.</title>
        <authorList>
            <person name="Goeker M."/>
        </authorList>
    </citation>
    <scope>NUCLEOTIDE SEQUENCE [LARGE SCALE GENOMIC DNA]</scope>
    <source>
        <strain evidence="2 3">DSM 29821</strain>
    </source>
</reference>
<evidence type="ECO:0000313" key="3">
    <source>
        <dbReference type="Proteomes" id="UP000249819"/>
    </source>
</evidence>
<evidence type="ECO:0000256" key="1">
    <source>
        <dbReference type="SAM" id="SignalP"/>
    </source>
</evidence>
<keyword evidence="1" id="KW-0732">Signal</keyword>
<keyword evidence="3" id="KW-1185">Reference proteome</keyword>
<proteinExistence type="predicted"/>
<dbReference type="OrthoDB" id="610057at2"/>
<dbReference type="EMBL" id="QLMA01000003">
    <property type="protein sequence ID" value="RAJ83405.1"/>
    <property type="molecule type" value="Genomic_DNA"/>
</dbReference>
<comment type="caution">
    <text evidence="2">The sequence shown here is derived from an EMBL/GenBank/DDBJ whole genome shotgun (WGS) entry which is preliminary data.</text>
</comment>
<dbReference type="RefSeq" id="WP_146616163.1">
    <property type="nucleotide sequence ID" value="NZ_QLMA01000003.1"/>
</dbReference>
<organism evidence="2 3">
    <name type="scientific">Chitinophaga dinghuensis</name>
    <dbReference type="NCBI Taxonomy" id="1539050"/>
    <lineage>
        <taxon>Bacteria</taxon>
        <taxon>Pseudomonadati</taxon>
        <taxon>Bacteroidota</taxon>
        <taxon>Chitinophagia</taxon>
        <taxon>Chitinophagales</taxon>
        <taxon>Chitinophagaceae</taxon>
        <taxon>Chitinophaga</taxon>
    </lineage>
</organism>
<accession>A0A327W5G7</accession>
<feature type="chain" id="PRO_5016404432" evidence="1">
    <location>
        <begin position="22"/>
        <end position="552"/>
    </location>
</feature>
<protein>
    <submittedName>
        <fullName evidence="2">Uncharacterized protein</fullName>
    </submittedName>
</protein>